<evidence type="ECO:0000259" key="1">
    <source>
        <dbReference type="Pfam" id="PF02627"/>
    </source>
</evidence>
<protein>
    <submittedName>
        <fullName evidence="2">4-carboxymuconolactone decarboxylase</fullName>
    </submittedName>
</protein>
<dbReference type="InterPro" id="IPR029032">
    <property type="entry name" value="AhpD-like"/>
</dbReference>
<feature type="domain" description="Carboxymuconolactone decarboxylase-like" evidence="1">
    <location>
        <begin position="146"/>
        <end position="227"/>
    </location>
</feature>
<accession>A0A4U6XAB6</accession>
<dbReference type="Gene3D" id="1.20.1290.10">
    <property type="entry name" value="AhpD-like"/>
    <property type="match status" value="1"/>
</dbReference>
<keyword evidence="3" id="KW-1185">Reference proteome</keyword>
<dbReference type="PANTHER" id="PTHR33570:SF2">
    <property type="entry name" value="CARBOXYMUCONOLACTONE DECARBOXYLASE-LIKE DOMAIN-CONTAINING PROTEIN"/>
    <property type="match status" value="1"/>
</dbReference>
<organism evidence="2 3">
    <name type="scientific">Colletotrichum tanaceti</name>
    <dbReference type="NCBI Taxonomy" id="1306861"/>
    <lineage>
        <taxon>Eukaryota</taxon>
        <taxon>Fungi</taxon>
        <taxon>Dikarya</taxon>
        <taxon>Ascomycota</taxon>
        <taxon>Pezizomycotina</taxon>
        <taxon>Sordariomycetes</taxon>
        <taxon>Hypocreomycetidae</taxon>
        <taxon>Glomerellales</taxon>
        <taxon>Glomerellaceae</taxon>
        <taxon>Colletotrichum</taxon>
        <taxon>Colletotrichum destructivum species complex</taxon>
    </lineage>
</organism>
<dbReference type="OrthoDB" id="104509at2759"/>
<dbReference type="EMBL" id="PJEX01000249">
    <property type="protein sequence ID" value="TKW52274.1"/>
    <property type="molecule type" value="Genomic_DNA"/>
</dbReference>
<comment type="caution">
    <text evidence="2">The sequence shown here is derived from an EMBL/GenBank/DDBJ whole genome shotgun (WGS) entry which is preliminary data.</text>
</comment>
<dbReference type="PANTHER" id="PTHR33570">
    <property type="entry name" value="4-CARBOXYMUCONOLACTONE DECARBOXYLASE FAMILY PROTEIN"/>
    <property type="match status" value="1"/>
</dbReference>
<dbReference type="Proteomes" id="UP000310108">
    <property type="component" value="Unassembled WGS sequence"/>
</dbReference>
<name>A0A4U6XAB6_9PEZI</name>
<dbReference type="Pfam" id="PF02627">
    <property type="entry name" value="CMD"/>
    <property type="match status" value="1"/>
</dbReference>
<evidence type="ECO:0000313" key="2">
    <source>
        <dbReference type="EMBL" id="TKW52274.1"/>
    </source>
</evidence>
<gene>
    <name evidence="2" type="primary">pcaC</name>
    <name evidence="2" type="ORF">CTA1_251</name>
</gene>
<dbReference type="InterPro" id="IPR003779">
    <property type="entry name" value="CMD-like"/>
</dbReference>
<dbReference type="SUPFAM" id="SSF69118">
    <property type="entry name" value="AhpD-like"/>
    <property type="match status" value="1"/>
</dbReference>
<dbReference type="AlphaFoldDB" id="A0A4U6XAB6"/>
<proteinExistence type="predicted"/>
<dbReference type="InterPro" id="IPR052512">
    <property type="entry name" value="4CMD/NDH-1_regulator"/>
</dbReference>
<evidence type="ECO:0000313" key="3">
    <source>
        <dbReference type="Proteomes" id="UP000310108"/>
    </source>
</evidence>
<reference evidence="2 3" key="1">
    <citation type="journal article" date="2019" name="PLoS ONE">
        <title>Comparative genome analysis indicates high evolutionary potential of pathogenicity genes in Colletotrichum tanaceti.</title>
        <authorList>
            <person name="Lelwala R.V."/>
            <person name="Korhonen P.K."/>
            <person name="Young N.D."/>
            <person name="Scott J.B."/>
            <person name="Ades P.A."/>
            <person name="Gasser R.B."/>
            <person name="Taylor P.W.J."/>
        </authorList>
    </citation>
    <scope>NUCLEOTIDE SEQUENCE [LARGE SCALE GENOMIC DNA]</scope>
    <source>
        <strain evidence="2">BRIP57314</strain>
    </source>
</reference>
<sequence>MRRCSGMPGYRGTLLVRNISVLTARRVAISRFRTPGMTPQSARPLAEPGWHDCYIFLQQQQRQYQQQQQRAHLRVFRPATYIPRPCAYDFPLNATPPNSIMASDDSKKLRAELFEAGLQNRREVVGEAYVETALRNGSSEFAYAQQELITEWAWGNIWSRPGLERKQRSLLNIGMLIALKSWAEFGVHIRGAIRNGLTELEIREAILQATVYCGAPAGVQAMKVADEVIKDMIDKGEHQRQLAEVSPSYKRPE</sequence>
<dbReference type="GO" id="GO:0051920">
    <property type="term" value="F:peroxiredoxin activity"/>
    <property type="evidence" value="ECO:0007669"/>
    <property type="project" value="InterPro"/>
</dbReference>
<dbReference type="STRING" id="1306861.A0A4U6XAB6"/>